<proteinExistence type="predicted"/>
<dbReference type="InterPro" id="IPR013761">
    <property type="entry name" value="SAM/pointed_sf"/>
</dbReference>
<protein>
    <recommendedName>
        <fullName evidence="1">SAM domain-containing protein</fullName>
    </recommendedName>
</protein>
<dbReference type="eggNOG" id="ENOG502S3Z4">
    <property type="taxonomic scope" value="Eukaryota"/>
</dbReference>
<sequence length="385" mass="45608">MPYLYGITDTKLDTKKQKKRVKKQITVPPLKYRTIDLLERPEKYDRETCPIQFRVTPATLVEQCVSVVDKLPLPSVYEWNDKNIRLWICRLGYPQYMRTFRVNMIWGRKLLLLDADALSAMNIKDFDHIRHITYTIRMLFHFELTKFSHSISLPDEKPNELYLLWHTQTGLNYDAVRRSDLYRRMQLIRERSPNLDHWDMLEMWLRRERERKYSELIALVPRYKLYPCTKTPAESTNQTILKTSRELDGLVPHYNIYPLSKPPVASFSHATSRTRLDVLHQVNCMPPCDCFWTMRDTSLPWRLHCLGVAKPTGTNTKSKWLAHETKCQDCVPPCECRWLSRHYLTGTVLTCLKKHFPVKFAPTFDSRHDAQVPPGMVECWTRFSI</sequence>
<gene>
    <name evidence="2" type="primary">Dvir\GJ10311</name>
    <name evidence="2" type="ORF">Dvir_GJ10311</name>
</gene>
<organism evidence="2 3">
    <name type="scientific">Drosophila virilis</name>
    <name type="common">Fruit fly</name>
    <dbReference type="NCBI Taxonomy" id="7244"/>
    <lineage>
        <taxon>Eukaryota</taxon>
        <taxon>Metazoa</taxon>
        <taxon>Ecdysozoa</taxon>
        <taxon>Arthropoda</taxon>
        <taxon>Hexapoda</taxon>
        <taxon>Insecta</taxon>
        <taxon>Pterygota</taxon>
        <taxon>Neoptera</taxon>
        <taxon>Endopterygota</taxon>
        <taxon>Diptera</taxon>
        <taxon>Brachycera</taxon>
        <taxon>Muscomorpha</taxon>
        <taxon>Ephydroidea</taxon>
        <taxon>Drosophilidae</taxon>
        <taxon>Drosophila</taxon>
    </lineage>
</organism>
<dbReference type="PANTHER" id="PTHR46829">
    <property type="entry name" value="STERILE ALPHA MOTIF DOMAIN-CONTAINING PROTEIN 15"/>
    <property type="match status" value="1"/>
</dbReference>
<dbReference type="PROSITE" id="PS50105">
    <property type="entry name" value="SAM_DOMAIN"/>
    <property type="match status" value="1"/>
</dbReference>
<feature type="domain" description="SAM" evidence="1">
    <location>
        <begin position="79"/>
        <end position="142"/>
    </location>
</feature>
<dbReference type="AlphaFoldDB" id="B4M439"/>
<evidence type="ECO:0000313" key="3">
    <source>
        <dbReference type="Proteomes" id="UP000008792"/>
    </source>
</evidence>
<dbReference type="SMART" id="SM00454">
    <property type="entry name" value="SAM"/>
    <property type="match status" value="1"/>
</dbReference>
<dbReference type="OrthoDB" id="6133291at2759"/>
<dbReference type="Pfam" id="PF00536">
    <property type="entry name" value="SAM_1"/>
    <property type="match status" value="1"/>
</dbReference>
<dbReference type="KEGG" id="dvi:6633230"/>
<dbReference type="SMR" id="B4M439"/>
<dbReference type="InterPro" id="IPR001660">
    <property type="entry name" value="SAM"/>
</dbReference>
<dbReference type="Gene3D" id="1.10.150.50">
    <property type="entry name" value="Transcription Factor, Ets-1"/>
    <property type="match status" value="1"/>
</dbReference>
<dbReference type="EMBL" id="CH940652">
    <property type="protein sequence ID" value="EDW59400.2"/>
    <property type="molecule type" value="Genomic_DNA"/>
</dbReference>
<accession>B4M439</accession>
<evidence type="ECO:0000259" key="1">
    <source>
        <dbReference type="PROSITE" id="PS50105"/>
    </source>
</evidence>
<dbReference type="Proteomes" id="UP000008792">
    <property type="component" value="Unassembled WGS sequence"/>
</dbReference>
<dbReference type="HOGENOM" id="CLU_795175_0_0_1"/>
<name>B4M439_DROVI</name>
<keyword evidence="3" id="KW-1185">Reference proteome</keyword>
<dbReference type="SUPFAM" id="SSF47769">
    <property type="entry name" value="SAM/Pointed domain"/>
    <property type="match status" value="1"/>
</dbReference>
<evidence type="ECO:0000313" key="2">
    <source>
        <dbReference type="EMBL" id="EDW59400.2"/>
    </source>
</evidence>
<dbReference type="InParanoid" id="B4M439"/>
<dbReference type="PANTHER" id="PTHR46829:SF1">
    <property type="entry name" value="STERILE ALPHA MOTIF DOMAIN-CONTAINING PROTEIN 15"/>
    <property type="match status" value="1"/>
</dbReference>
<dbReference type="STRING" id="7244.B4M439"/>
<reference evidence="2 3" key="1">
    <citation type="journal article" date="2007" name="Nature">
        <title>Evolution of genes and genomes on the Drosophila phylogeny.</title>
        <authorList>
            <consortium name="Drosophila 12 Genomes Consortium"/>
            <person name="Clark A.G."/>
            <person name="Eisen M.B."/>
            <person name="Smith D.R."/>
            <person name="Bergman C.M."/>
            <person name="Oliver B."/>
            <person name="Markow T.A."/>
            <person name="Kaufman T.C."/>
            <person name="Kellis M."/>
            <person name="Gelbart W."/>
            <person name="Iyer V.N."/>
            <person name="Pollard D.A."/>
            <person name="Sackton T.B."/>
            <person name="Larracuente A.M."/>
            <person name="Singh N.D."/>
            <person name="Abad J.P."/>
            <person name="Abt D.N."/>
            <person name="Adryan B."/>
            <person name="Aguade M."/>
            <person name="Akashi H."/>
            <person name="Anderson W.W."/>
            <person name="Aquadro C.F."/>
            <person name="Ardell D.H."/>
            <person name="Arguello R."/>
            <person name="Artieri C.G."/>
            <person name="Barbash D.A."/>
            <person name="Barker D."/>
            <person name="Barsanti P."/>
            <person name="Batterham P."/>
            <person name="Batzoglou S."/>
            <person name="Begun D."/>
            <person name="Bhutkar A."/>
            <person name="Blanco E."/>
            <person name="Bosak S.A."/>
            <person name="Bradley R.K."/>
            <person name="Brand A.D."/>
            <person name="Brent M.R."/>
            <person name="Brooks A.N."/>
            <person name="Brown R.H."/>
            <person name="Butlin R.K."/>
            <person name="Caggese C."/>
            <person name="Calvi B.R."/>
            <person name="Bernardo de Carvalho A."/>
            <person name="Caspi A."/>
            <person name="Castrezana S."/>
            <person name="Celniker S.E."/>
            <person name="Chang J.L."/>
            <person name="Chapple C."/>
            <person name="Chatterji S."/>
            <person name="Chinwalla A."/>
            <person name="Civetta A."/>
            <person name="Clifton S.W."/>
            <person name="Comeron J.M."/>
            <person name="Costello J.C."/>
            <person name="Coyne J.A."/>
            <person name="Daub J."/>
            <person name="David R.G."/>
            <person name="Delcher A.L."/>
            <person name="Delehaunty K."/>
            <person name="Do C.B."/>
            <person name="Ebling H."/>
            <person name="Edwards K."/>
            <person name="Eickbush T."/>
            <person name="Evans J.D."/>
            <person name="Filipski A."/>
            <person name="Findeiss S."/>
            <person name="Freyhult E."/>
            <person name="Fulton L."/>
            <person name="Fulton R."/>
            <person name="Garcia A.C."/>
            <person name="Gardiner A."/>
            <person name="Garfield D.A."/>
            <person name="Garvin B.E."/>
            <person name="Gibson G."/>
            <person name="Gilbert D."/>
            <person name="Gnerre S."/>
            <person name="Godfrey J."/>
            <person name="Good R."/>
            <person name="Gotea V."/>
            <person name="Gravely B."/>
            <person name="Greenberg A.J."/>
            <person name="Griffiths-Jones S."/>
            <person name="Gross S."/>
            <person name="Guigo R."/>
            <person name="Gustafson E.A."/>
            <person name="Haerty W."/>
            <person name="Hahn M.W."/>
            <person name="Halligan D.L."/>
            <person name="Halpern A.L."/>
            <person name="Halter G.M."/>
            <person name="Han M.V."/>
            <person name="Heger A."/>
            <person name="Hillier L."/>
            <person name="Hinrichs A.S."/>
            <person name="Holmes I."/>
            <person name="Hoskins R.A."/>
            <person name="Hubisz M.J."/>
            <person name="Hultmark D."/>
            <person name="Huntley M.A."/>
            <person name="Jaffe D.B."/>
            <person name="Jagadeeshan S."/>
            <person name="Jeck W.R."/>
            <person name="Johnson J."/>
            <person name="Jones C.D."/>
            <person name="Jordan W.C."/>
            <person name="Karpen G.H."/>
            <person name="Kataoka E."/>
            <person name="Keightley P.D."/>
            <person name="Kheradpour P."/>
            <person name="Kirkness E.F."/>
            <person name="Koerich L.B."/>
            <person name="Kristiansen K."/>
            <person name="Kudrna D."/>
            <person name="Kulathinal R.J."/>
            <person name="Kumar S."/>
            <person name="Kwok R."/>
            <person name="Lander E."/>
            <person name="Langley C.H."/>
            <person name="Lapoint R."/>
            <person name="Lazzaro B.P."/>
            <person name="Lee S.J."/>
            <person name="Levesque L."/>
            <person name="Li R."/>
            <person name="Lin C.F."/>
            <person name="Lin M.F."/>
            <person name="Lindblad-Toh K."/>
            <person name="Llopart A."/>
            <person name="Long M."/>
            <person name="Low L."/>
            <person name="Lozovsky E."/>
            <person name="Lu J."/>
            <person name="Luo M."/>
            <person name="Machado C.A."/>
            <person name="Makalowski W."/>
            <person name="Marzo M."/>
            <person name="Matsuda M."/>
            <person name="Matzkin L."/>
            <person name="McAllister B."/>
            <person name="McBride C.S."/>
            <person name="McKernan B."/>
            <person name="McKernan K."/>
            <person name="Mendez-Lago M."/>
            <person name="Minx P."/>
            <person name="Mollenhauer M.U."/>
            <person name="Montooth K."/>
            <person name="Mount S.M."/>
            <person name="Mu X."/>
            <person name="Myers E."/>
            <person name="Negre B."/>
            <person name="Newfeld S."/>
            <person name="Nielsen R."/>
            <person name="Noor M.A."/>
            <person name="O'Grady P."/>
            <person name="Pachter L."/>
            <person name="Papaceit M."/>
            <person name="Parisi M.J."/>
            <person name="Parisi M."/>
            <person name="Parts L."/>
            <person name="Pedersen J.S."/>
            <person name="Pesole G."/>
            <person name="Phillippy A.M."/>
            <person name="Ponting C.P."/>
            <person name="Pop M."/>
            <person name="Porcelli D."/>
            <person name="Powell J.R."/>
            <person name="Prohaska S."/>
            <person name="Pruitt K."/>
            <person name="Puig M."/>
            <person name="Quesneville H."/>
            <person name="Ram K.R."/>
            <person name="Rand D."/>
            <person name="Rasmussen M.D."/>
            <person name="Reed L.K."/>
            <person name="Reenan R."/>
            <person name="Reily A."/>
            <person name="Remington K.A."/>
            <person name="Rieger T.T."/>
            <person name="Ritchie M.G."/>
            <person name="Robin C."/>
            <person name="Rogers Y.H."/>
            <person name="Rohde C."/>
            <person name="Rozas J."/>
            <person name="Rubenfield M.J."/>
            <person name="Ruiz A."/>
            <person name="Russo S."/>
            <person name="Salzberg S.L."/>
            <person name="Sanchez-Gracia A."/>
            <person name="Saranga D.J."/>
            <person name="Sato H."/>
            <person name="Schaeffer S.W."/>
            <person name="Schatz M.C."/>
            <person name="Schlenke T."/>
            <person name="Schwartz R."/>
            <person name="Segarra C."/>
            <person name="Singh R.S."/>
            <person name="Sirot L."/>
            <person name="Sirota M."/>
            <person name="Sisneros N.B."/>
            <person name="Smith C.D."/>
            <person name="Smith T.F."/>
            <person name="Spieth J."/>
            <person name="Stage D.E."/>
            <person name="Stark A."/>
            <person name="Stephan W."/>
            <person name="Strausberg R.L."/>
            <person name="Strempel S."/>
            <person name="Sturgill D."/>
            <person name="Sutton G."/>
            <person name="Sutton G.G."/>
            <person name="Tao W."/>
            <person name="Teichmann S."/>
            <person name="Tobari Y.N."/>
            <person name="Tomimura Y."/>
            <person name="Tsolas J.M."/>
            <person name="Valente V.L."/>
            <person name="Venter E."/>
            <person name="Venter J.C."/>
            <person name="Vicario S."/>
            <person name="Vieira F.G."/>
            <person name="Vilella A.J."/>
            <person name="Villasante A."/>
            <person name="Walenz B."/>
            <person name="Wang J."/>
            <person name="Wasserman M."/>
            <person name="Watts T."/>
            <person name="Wilson D."/>
            <person name="Wilson R.K."/>
            <person name="Wing R.A."/>
            <person name="Wolfner M.F."/>
            <person name="Wong A."/>
            <person name="Wong G.K."/>
            <person name="Wu C.I."/>
            <person name="Wu G."/>
            <person name="Yamamoto D."/>
            <person name="Yang H.P."/>
            <person name="Yang S.P."/>
            <person name="Yorke J.A."/>
            <person name="Yoshida K."/>
            <person name="Zdobnov E."/>
            <person name="Zhang P."/>
            <person name="Zhang Y."/>
            <person name="Zimin A.V."/>
            <person name="Baldwin J."/>
            <person name="Abdouelleil A."/>
            <person name="Abdulkadir J."/>
            <person name="Abebe A."/>
            <person name="Abera B."/>
            <person name="Abreu J."/>
            <person name="Acer S.C."/>
            <person name="Aftuck L."/>
            <person name="Alexander A."/>
            <person name="An P."/>
            <person name="Anderson E."/>
            <person name="Anderson S."/>
            <person name="Arachi H."/>
            <person name="Azer M."/>
            <person name="Bachantsang P."/>
            <person name="Barry A."/>
            <person name="Bayul T."/>
            <person name="Berlin A."/>
            <person name="Bessette D."/>
            <person name="Bloom T."/>
            <person name="Blye J."/>
            <person name="Boguslavskiy L."/>
            <person name="Bonnet C."/>
            <person name="Boukhgalter B."/>
            <person name="Bourzgui I."/>
            <person name="Brown A."/>
            <person name="Cahill P."/>
            <person name="Channer S."/>
            <person name="Cheshatsang Y."/>
            <person name="Chuda L."/>
            <person name="Citroen M."/>
            <person name="Collymore A."/>
            <person name="Cooke P."/>
            <person name="Costello M."/>
            <person name="D'Aco K."/>
            <person name="Daza R."/>
            <person name="De Haan G."/>
            <person name="DeGray S."/>
            <person name="DeMaso C."/>
            <person name="Dhargay N."/>
            <person name="Dooley K."/>
            <person name="Dooley E."/>
            <person name="Doricent M."/>
            <person name="Dorje P."/>
            <person name="Dorjee K."/>
            <person name="Dupes A."/>
            <person name="Elong R."/>
            <person name="Falk J."/>
            <person name="Farina A."/>
            <person name="Faro S."/>
            <person name="Ferguson D."/>
            <person name="Fisher S."/>
            <person name="Foley C.D."/>
            <person name="Franke A."/>
            <person name="Friedrich D."/>
            <person name="Gadbois L."/>
            <person name="Gearin G."/>
            <person name="Gearin C.R."/>
            <person name="Giannoukos G."/>
            <person name="Goode T."/>
            <person name="Graham J."/>
            <person name="Grandbois E."/>
            <person name="Grewal S."/>
            <person name="Gyaltsen K."/>
            <person name="Hafez N."/>
            <person name="Hagos B."/>
            <person name="Hall J."/>
            <person name="Henson C."/>
            <person name="Hollinger A."/>
            <person name="Honan T."/>
            <person name="Huard M.D."/>
            <person name="Hughes L."/>
            <person name="Hurhula B."/>
            <person name="Husby M.E."/>
            <person name="Kamat A."/>
            <person name="Kanga B."/>
            <person name="Kashin S."/>
            <person name="Khazanovich D."/>
            <person name="Kisner P."/>
            <person name="Lance K."/>
            <person name="Lara M."/>
            <person name="Lee W."/>
            <person name="Lennon N."/>
            <person name="Letendre F."/>
            <person name="LeVine R."/>
            <person name="Lipovsky A."/>
            <person name="Liu X."/>
            <person name="Liu J."/>
            <person name="Liu S."/>
            <person name="Lokyitsang T."/>
            <person name="Lokyitsang Y."/>
            <person name="Lubonja R."/>
            <person name="Lui A."/>
            <person name="MacDonald P."/>
            <person name="Magnisalis V."/>
            <person name="Maru K."/>
            <person name="Matthews C."/>
            <person name="McCusker W."/>
            <person name="McDonough S."/>
            <person name="Mehta T."/>
            <person name="Meldrim J."/>
            <person name="Meneus L."/>
            <person name="Mihai O."/>
            <person name="Mihalev A."/>
            <person name="Mihova T."/>
            <person name="Mittelman R."/>
            <person name="Mlenga V."/>
            <person name="Montmayeur A."/>
            <person name="Mulrain L."/>
            <person name="Navidi A."/>
            <person name="Naylor J."/>
            <person name="Negash T."/>
            <person name="Nguyen T."/>
            <person name="Nguyen N."/>
            <person name="Nicol R."/>
            <person name="Norbu C."/>
            <person name="Norbu N."/>
            <person name="Novod N."/>
            <person name="O'Neill B."/>
            <person name="Osman S."/>
            <person name="Markiewicz E."/>
            <person name="Oyono O.L."/>
            <person name="Patti C."/>
            <person name="Phunkhang P."/>
            <person name="Pierre F."/>
            <person name="Priest M."/>
            <person name="Raghuraman S."/>
            <person name="Rege F."/>
            <person name="Reyes R."/>
            <person name="Rise C."/>
            <person name="Rogov P."/>
            <person name="Ross K."/>
            <person name="Ryan E."/>
            <person name="Settipalli S."/>
            <person name="Shea T."/>
            <person name="Sherpa N."/>
            <person name="Shi L."/>
            <person name="Shih D."/>
            <person name="Sparrow T."/>
            <person name="Spaulding J."/>
            <person name="Stalker J."/>
            <person name="Stange-Thomann N."/>
            <person name="Stavropoulos S."/>
            <person name="Stone C."/>
            <person name="Strader C."/>
            <person name="Tesfaye S."/>
            <person name="Thomson T."/>
            <person name="Thoulutsang Y."/>
            <person name="Thoulutsang D."/>
            <person name="Topham K."/>
            <person name="Topping I."/>
            <person name="Tsamla T."/>
            <person name="Vassiliev H."/>
            <person name="Vo A."/>
            <person name="Wangchuk T."/>
            <person name="Wangdi T."/>
            <person name="Weiand M."/>
            <person name="Wilkinson J."/>
            <person name="Wilson A."/>
            <person name="Yadav S."/>
            <person name="Young G."/>
            <person name="Yu Q."/>
            <person name="Zembek L."/>
            <person name="Zhong D."/>
            <person name="Zimmer A."/>
            <person name="Zwirko Z."/>
            <person name="Jaffe D.B."/>
            <person name="Alvarez P."/>
            <person name="Brockman W."/>
            <person name="Butler J."/>
            <person name="Chin C."/>
            <person name="Gnerre S."/>
            <person name="Grabherr M."/>
            <person name="Kleber M."/>
            <person name="Mauceli E."/>
            <person name="MacCallum I."/>
        </authorList>
    </citation>
    <scope>NUCLEOTIDE SEQUENCE [LARGE SCALE GENOMIC DNA]</scope>
    <source>
        <strain evidence="3">Tucson 15010-1051.87</strain>
    </source>
</reference>